<reference evidence="1 2" key="1">
    <citation type="submission" date="2017-06" db="EMBL/GenBank/DDBJ databases">
        <title>Description of Rhodopirellula bahusiensis sp. nov.</title>
        <authorList>
            <person name="Kizina J."/>
            <person name="Harder J."/>
        </authorList>
    </citation>
    <scope>NUCLEOTIDE SEQUENCE [LARGE SCALE GENOMIC DNA]</scope>
    <source>
        <strain evidence="1 2">SWK21</strain>
    </source>
</reference>
<comment type="caution">
    <text evidence="1">The sequence shown here is derived from an EMBL/GenBank/DDBJ whole genome shotgun (WGS) entry which is preliminary data.</text>
</comment>
<protein>
    <submittedName>
        <fullName evidence="1">Uncharacterized protein</fullName>
    </submittedName>
</protein>
<name>A0A2G1W3Z6_9BACT</name>
<dbReference type="EMBL" id="NIZW01000015">
    <property type="protein sequence ID" value="PHQ33715.1"/>
    <property type="molecule type" value="Genomic_DNA"/>
</dbReference>
<dbReference type="AlphaFoldDB" id="A0A2G1W3Z6"/>
<evidence type="ECO:0000313" key="2">
    <source>
        <dbReference type="Proteomes" id="UP000225740"/>
    </source>
</evidence>
<gene>
    <name evidence="1" type="ORF">CEE69_19310</name>
</gene>
<proteinExistence type="predicted"/>
<dbReference type="Proteomes" id="UP000225740">
    <property type="component" value="Unassembled WGS sequence"/>
</dbReference>
<sequence length="109" mass="11128">MKNDVGQHRPLPVPFGQAGSRAKLLVPRGSVSIHLSPSGKLEGFTPNCRLVGGECGGCFGAGGMCLGWQLANGLSVKDPWVTQDGSAIPLPSLAAGCEPSGLTNSKIQS</sequence>
<evidence type="ECO:0000313" key="1">
    <source>
        <dbReference type="EMBL" id="PHQ33715.1"/>
    </source>
</evidence>
<organism evidence="1 2">
    <name type="scientific">Rhodopirellula bahusiensis</name>
    <dbReference type="NCBI Taxonomy" id="2014065"/>
    <lineage>
        <taxon>Bacteria</taxon>
        <taxon>Pseudomonadati</taxon>
        <taxon>Planctomycetota</taxon>
        <taxon>Planctomycetia</taxon>
        <taxon>Pirellulales</taxon>
        <taxon>Pirellulaceae</taxon>
        <taxon>Rhodopirellula</taxon>
    </lineage>
</organism>
<accession>A0A2G1W3Z6</accession>
<keyword evidence="2" id="KW-1185">Reference proteome</keyword>